<dbReference type="Proteomes" id="UP000565286">
    <property type="component" value="Unassembled WGS sequence"/>
</dbReference>
<name>A0A7W6CEJ7_9HYPH</name>
<dbReference type="RefSeq" id="WP_210290143.1">
    <property type="nucleotide sequence ID" value="NZ_JACIDV010000009.1"/>
</dbReference>
<reference evidence="1 2" key="1">
    <citation type="submission" date="2020-08" db="EMBL/GenBank/DDBJ databases">
        <title>Genomic Encyclopedia of Type Strains, Phase IV (KMG-IV): sequencing the most valuable type-strain genomes for metagenomic binning, comparative biology and taxonomic classification.</title>
        <authorList>
            <person name="Goeker M."/>
        </authorList>
    </citation>
    <scope>NUCLEOTIDE SEQUENCE [LARGE SCALE GENOMIC DNA]</scope>
    <source>
        <strain evidence="1 2">DSM 26438</strain>
    </source>
</reference>
<dbReference type="Pfam" id="PF05973">
    <property type="entry name" value="Gp49"/>
    <property type="match status" value="1"/>
</dbReference>
<dbReference type="AlphaFoldDB" id="A0A7W6CEJ7"/>
<organism evidence="1 2">
    <name type="scientific">Rhizobium skierniewicense</name>
    <dbReference type="NCBI Taxonomy" id="984260"/>
    <lineage>
        <taxon>Bacteria</taxon>
        <taxon>Pseudomonadati</taxon>
        <taxon>Pseudomonadota</taxon>
        <taxon>Alphaproteobacteria</taxon>
        <taxon>Hyphomicrobiales</taxon>
        <taxon>Rhizobiaceae</taxon>
        <taxon>Rhizobium/Agrobacterium group</taxon>
        <taxon>Rhizobium</taxon>
    </lineage>
</organism>
<accession>A0A7W6CEJ7</accession>
<proteinExistence type="predicted"/>
<evidence type="ECO:0000313" key="1">
    <source>
        <dbReference type="EMBL" id="MBB3947130.1"/>
    </source>
</evidence>
<dbReference type="EMBL" id="JACIDV010000009">
    <property type="protein sequence ID" value="MBB3947130.1"/>
    <property type="molecule type" value="Genomic_DNA"/>
</dbReference>
<dbReference type="InterPro" id="IPR009241">
    <property type="entry name" value="HigB-like"/>
</dbReference>
<gene>
    <name evidence="1" type="ORF">GGQ73_003096</name>
</gene>
<keyword evidence="2" id="KW-1185">Reference proteome</keyword>
<comment type="caution">
    <text evidence="1">The sequence shown here is derived from an EMBL/GenBank/DDBJ whole genome shotgun (WGS) entry which is preliminary data.</text>
</comment>
<sequence length="109" mass="12524">MKVIRFRGSALSDLRAFPETARREAGYQLDKVQHEQMPTDWKPMGTIGKGVQEIRIRDESGAFRVIYIAKFSNAIYVLHCFQKKTQKTSKADIDLAAKRYSDLMKELGQ</sequence>
<evidence type="ECO:0000313" key="2">
    <source>
        <dbReference type="Proteomes" id="UP000565286"/>
    </source>
</evidence>
<protein>
    <submittedName>
        <fullName evidence="1">Phage-related protein</fullName>
    </submittedName>
</protein>